<dbReference type="Proteomes" id="UP001187192">
    <property type="component" value="Unassembled WGS sequence"/>
</dbReference>
<keyword evidence="2" id="KW-1185">Reference proteome</keyword>
<protein>
    <submittedName>
        <fullName evidence="1">Uncharacterized protein</fullName>
    </submittedName>
</protein>
<proteinExistence type="predicted"/>
<organism evidence="1 2">
    <name type="scientific">Ficus carica</name>
    <name type="common">Common fig</name>
    <dbReference type="NCBI Taxonomy" id="3494"/>
    <lineage>
        <taxon>Eukaryota</taxon>
        <taxon>Viridiplantae</taxon>
        <taxon>Streptophyta</taxon>
        <taxon>Embryophyta</taxon>
        <taxon>Tracheophyta</taxon>
        <taxon>Spermatophyta</taxon>
        <taxon>Magnoliopsida</taxon>
        <taxon>eudicotyledons</taxon>
        <taxon>Gunneridae</taxon>
        <taxon>Pentapetalae</taxon>
        <taxon>rosids</taxon>
        <taxon>fabids</taxon>
        <taxon>Rosales</taxon>
        <taxon>Moraceae</taxon>
        <taxon>Ficeae</taxon>
        <taxon>Ficus</taxon>
    </lineage>
</organism>
<evidence type="ECO:0000313" key="1">
    <source>
        <dbReference type="EMBL" id="GMN71000.1"/>
    </source>
</evidence>
<sequence>MAEFSEKSVHGHGTLLCFSGTNGVSHGTLLRTSGTSGVLGLLRQIVGPTRVPLLVGARSWDLTPRSGNHRSWVSARTEVGLSARADVGSCSCTSFRSVPGHGT</sequence>
<accession>A0AA88JEL9</accession>
<comment type="caution">
    <text evidence="1">The sequence shown here is derived from an EMBL/GenBank/DDBJ whole genome shotgun (WGS) entry which is preliminary data.</text>
</comment>
<reference evidence="1" key="1">
    <citation type="submission" date="2023-07" db="EMBL/GenBank/DDBJ databases">
        <title>draft genome sequence of fig (Ficus carica).</title>
        <authorList>
            <person name="Takahashi T."/>
            <person name="Nishimura K."/>
        </authorList>
    </citation>
    <scope>NUCLEOTIDE SEQUENCE</scope>
</reference>
<dbReference type="EMBL" id="BTGU01017660">
    <property type="protein sequence ID" value="GMN71000.1"/>
    <property type="molecule type" value="Genomic_DNA"/>
</dbReference>
<name>A0AA88JEL9_FICCA</name>
<dbReference type="AlphaFoldDB" id="A0AA88JEL9"/>
<gene>
    <name evidence="1" type="ORF">TIFTF001_055494</name>
</gene>
<evidence type="ECO:0000313" key="2">
    <source>
        <dbReference type="Proteomes" id="UP001187192"/>
    </source>
</evidence>